<dbReference type="EMBL" id="MLYV02000341">
    <property type="protein sequence ID" value="PSS08847.1"/>
    <property type="molecule type" value="Genomic_DNA"/>
</dbReference>
<reference evidence="1 2" key="1">
    <citation type="submission" date="2018-02" db="EMBL/GenBank/DDBJ databases">
        <title>Genome sequence of the basidiomycete white-rot fungus Phlebia centrifuga.</title>
        <authorList>
            <person name="Granchi Z."/>
            <person name="Peng M."/>
            <person name="de Vries R.P."/>
            <person name="Hilden K."/>
            <person name="Makela M.R."/>
            <person name="Grigoriev I."/>
            <person name="Riley R."/>
        </authorList>
    </citation>
    <scope>NUCLEOTIDE SEQUENCE [LARGE SCALE GENOMIC DNA]</scope>
    <source>
        <strain evidence="1 2">FBCC195</strain>
    </source>
</reference>
<accession>A0A2R6QIM5</accession>
<evidence type="ECO:0000313" key="1">
    <source>
        <dbReference type="EMBL" id="PSS08847.1"/>
    </source>
</evidence>
<gene>
    <name evidence="1" type="ORF">PHLCEN_2v3462</name>
</gene>
<dbReference type="PANTHER" id="PTHR33266">
    <property type="entry name" value="CHROMOSOME 15, WHOLE GENOME SHOTGUN SEQUENCE"/>
    <property type="match status" value="1"/>
</dbReference>
<evidence type="ECO:0000313" key="2">
    <source>
        <dbReference type="Proteomes" id="UP000186601"/>
    </source>
</evidence>
<dbReference type="STRING" id="98765.A0A2R6QIM5"/>
<name>A0A2R6QIM5_9APHY</name>
<proteinExistence type="predicted"/>
<keyword evidence="2" id="KW-1185">Reference proteome</keyword>
<protein>
    <submittedName>
        <fullName evidence="1">Uncharacterized protein</fullName>
    </submittedName>
</protein>
<organism evidence="1 2">
    <name type="scientific">Hermanssonia centrifuga</name>
    <dbReference type="NCBI Taxonomy" id="98765"/>
    <lineage>
        <taxon>Eukaryota</taxon>
        <taxon>Fungi</taxon>
        <taxon>Dikarya</taxon>
        <taxon>Basidiomycota</taxon>
        <taxon>Agaricomycotina</taxon>
        <taxon>Agaricomycetes</taxon>
        <taxon>Polyporales</taxon>
        <taxon>Meruliaceae</taxon>
        <taxon>Hermanssonia</taxon>
    </lineage>
</organism>
<dbReference type="OrthoDB" id="2804161at2759"/>
<sequence length="226" mass="25176">MAKLLDGQCVQELKSSGRLACLAVRLSLEFRDTNPPQEFLQVEKHMRICLAATAGLNSMRTISPSEPLLAEGAYIAMADWSAAEALLQHIDDSSVSAGDQGELIAALIVLLARDDVVRSQEKSPEMLDDTELRNDGMFTGRVVTVVQLLRALFTKQEQTNWPLSLEEAFKGGYVWFNHFIRAEDNDVINQEYLWRLISRGAAVICANNQRGVDIVIPILFGEALWK</sequence>
<dbReference type="AlphaFoldDB" id="A0A2R6QIM5"/>
<comment type="caution">
    <text evidence="1">The sequence shown here is derived from an EMBL/GenBank/DDBJ whole genome shotgun (WGS) entry which is preliminary data.</text>
</comment>
<dbReference type="Proteomes" id="UP000186601">
    <property type="component" value="Unassembled WGS sequence"/>
</dbReference>
<dbReference type="PANTHER" id="PTHR33266:SF1">
    <property type="entry name" value="F-BOX DOMAIN-CONTAINING PROTEIN"/>
    <property type="match status" value="1"/>
</dbReference>